<dbReference type="InterPro" id="IPR029039">
    <property type="entry name" value="Flavoprotein-like_sf"/>
</dbReference>
<dbReference type="PANTHER" id="PTHR30543">
    <property type="entry name" value="CHROMATE REDUCTASE"/>
    <property type="match status" value="1"/>
</dbReference>
<dbReference type="SUPFAM" id="SSF52218">
    <property type="entry name" value="Flavoproteins"/>
    <property type="match status" value="1"/>
</dbReference>
<dbReference type="Proteomes" id="UP000198724">
    <property type="component" value="Unassembled WGS sequence"/>
</dbReference>
<reference evidence="3" key="1">
    <citation type="submission" date="2016-10" db="EMBL/GenBank/DDBJ databases">
        <authorList>
            <person name="Varghese N."/>
            <person name="Submissions S."/>
        </authorList>
    </citation>
    <scope>NUCLEOTIDE SEQUENCE [LARGE SCALE GENOMIC DNA]</scope>
    <source>
        <strain evidence="3">LP51</strain>
    </source>
</reference>
<dbReference type="PANTHER" id="PTHR30543:SF21">
    <property type="entry name" value="NAD(P)H-DEPENDENT FMN REDUCTASE LOT6"/>
    <property type="match status" value="1"/>
</dbReference>
<feature type="domain" description="NADPH-dependent FMN reductase-like" evidence="1">
    <location>
        <begin position="15"/>
        <end position="162"/>
    </location>
</feature>
<dbReference type="RefSeq" id="WP_092099237.1">
    <property type="nucleotide sequence ID" value="NZ_FOOT01000001.1"/>
</dbReference>
<dbReference type="EMBL" id="FOOT01000001">
    <property type="protein sequence ID" value="SFG08231.1"/>
    <property type="molecule type" value="Genomic_DNA"/>
</dbReference>
<dbReference type="GO" id="GO:0016491">
    <property type="term" value="F:oxidoreductase activity"/>
    <property type="evidence" value="ECO:0007669"/>
    <property type="project" value="InterPro"/>
</dbReference>
<name>A0A1I2P447_9BACT</name>
<dbReference type="STRING" id="1436961.SAMN05421739_101869"/>
<dbReference type="OrthoDB" id="9812295at2"/>
<evidence type="ECO:0000313" key="2">
    <source>
        <dbReference type="EMBL" id="SFG08231.1"/>
    </source>
</evidence>
<keyword evidence="3" id="KW-1185">Reference proteome</keyword>
<organism evidence="2 3">
    <name type="scientific">Pontibacter chinhatensis</name>
    <dbReference type="NCBI Taxonomy" id="1436961"/>
    <lineage>
        <taxon>Bacteria</taxon>
        <taxon>Pseudomonadati</taxon>
        <taxon>Bacteroidota</taxon>
        <taxon>Cytophagia</taxon>
        <taxon>Cytophagales</taxon>
        <taxon>Hymenobacteraceae</taxon>
        <taxon>Pontibacter</taxon>
    </lineage>
</organism>
<dbReference type="AlphaFoldDB" id="A0A1I2P447"/>
<evidence type="ECO:0000313" key="3">
    <source>
        <dbReference type="Proteomes" id="UP000198724"/>
    </source>
</evidence>
<gene>
    <name evidence="2" type="ORF">SAMN05421739_101869</name>
</gene>
<dbReference type="InterPro" id="IPR050712">
    <property type="entry name" value="NAD(P)H-dep_reductase"/>
</dbReference>
<evidence type="ECO:0000259" key="1">
    <source>
        <dbReference type="Pfam" id="PF03358"/>
    </source>
</evidence>
<proteinExistence type="predicted"/>
<dbReference type="GO" id="GO:0010181">
    <property type="term" value="F:FMN binding"/>
    <property type="evidence" value="ECO:0007669"/>
    <property type="project" value="TreeGrafter"/>
</dbReference>
<dbReference type="Pfam" id="PF03358">
    <property type="entry name" value="FMN_red"/>
    <property type="match status" value="1"/>
</dbReference>
<protein>
    <submittedName>
        <fullName evidence="2">NAD(P)H-dependent FMN reductase</fullName>
    </submittedName>
</protein>
<dbReference type="Gene3D" id="3.40.50.360">
    <property type="match status" value="1"/>
</dbReference>
<dbReference type="InterPro" id="IPR005025">
    <property type="entry name" value="FMN_Rdtase-like_dom"/>
</dbReference>
<sequence length="220" mass="24810">MTEQQNTNRQGHTSFLIFSASLRENSINTRLAKLATQVIGKNGGTVDFASMSEFDCPSFNQDLEVDNYHPEGAQEFKERILANDAFIIAAPEYNGSMPGILKNMIDWVSRFRPQPFHQHHALLMSASPSMAGGNRGLWSLRIPLEHLGTRVYPDMFSLATAHEAFDENGGLKDKTLAKRFEDNLVGFMNLVEASKHYPCIKKAWVEFLGEKTDKETERVE</sequence>
<dbReference type="GO" id="GO:0005829">
    <property type="term" value="C:cytosol"/>
    <property type="evidence" value="ECO:0007669"/>
    <property type="project" value="TreeGrafter"/>
</dbReference>
<accession>A0A1I2P447</accession>